<dbReference type="RefSeq" id="XP_010513543.1">
    <property type="nucleotide sequence ID" value="XM_010515241.1"/>
</dbReference>
<keyword evidence="9" id="KW-0732">Signal</keyword>
<name>A0ABM0ZC05_CAMSA</name>
<evidence type="ECO:0000256" key="6">
    <source>
        <dbReference type="ARBA" id="ARBA00023163"/>
    </source>
</evidence>
<dbReference type="PANTHER" id="PTHR47999">
    <property type="entry name" value="TRANSCRIPTION FACTOR MYB8-RELATED-RELATED"/>
    <property type="match status" value="1"/>
</dbReference>
<feature type="region of interest" description="Disordered" evidence="8">
    <location>
        <begin position="258"/>
        <end position="299"/>
    </location>
</feature>
<proteinExistence type="predicted"/>
<gene>
    <name evidence="13" type="primary">LOC104789567</name>
</gene>
<keyword evidence="7" id="KW-0539">Nucleus</keyword>
<accession>A0ABM0ZC05</accession>
<organism evidence="12 13">
    <name type="scientific">Camelina sativa</name>
    <name type="common">False flax</name>
    <name type="synonym">Myagrum sativum</name>
    <dbReference type="NCBI Taxonomy" id="90675"/>
    <lineage>
        <taxon>Eukaryota</taxon>
        <taxon>Viridiplantae</taxon>
        <taxon>Streptophyta</taxon>
        <taxon>Embryophyta</taxon>
        <taxon>Tracheophyta</taxon>
        <taxon>Spermatophyta</taxon>
        <taxon>Magnoliopsida</taxon>
        <taxon>eudicotyledons</taxon>
        <taxon>Gunneridae</taxon>
        <taxon>Pentapetalae</taxon>
        <taxon>rosids</taxon>
        <taxon>malvids</taxon>
        <taxon>Brassicales</taxon>
        <taxon>Brassicaceae</taxon>
        <taxon>Camelineae</taxon>
        <taxon>Camelina</taxon>
    </lineage>
</organism>
<comment type="subcellular location">
    <subcellularLocation>
        <location evidence="1">Nucleus</location>
    </subcellularLocation>
</comment>
<dbReference type="Pfam" id="PF00249">
    <property type="entry name" value="Myb_DNA-binding"/>
    <property type="match status" value="2"/>
</dbReference>
<dbReference type="Proteomes" id="UP000694864">
    <property type="component" value="Chromosome 5"/>
</dbReference>
<evidence type="ECO:0000256" key="1">
    <source>
        <dbReference type="ARBA" id="ARBA00004123"/>
    </source>
</evidence>
<evidence type="ECO:0000256" key="3">
    <source>
        <dbReference type="ARBA" id="ARBA00023015"/>
    </source>
</evidence>
<dbReference type="PANTHER" id="PTHR47999:SF24">
    <property type="entry name" value="TRANSCRIPTION FACTOR MYB90"/>
    <property type="match status" value="1"/>
</dbReference>
<dbReference type="PROSITE" id="PS51294">
    <property type="entry name" value="HTH_MYB"/>
    <property type="match status" value="2"/>
</dbReference>
<evidence type="ECO:0000313" key="13">
    <source>
        <dbReference type="RefSeq" id="XP_010513543.1"/>
    </source>
</evidence>
<evidence type="ECO:0000259" key="10">
    <source>
        <dbReference type="PROSITE" id="PS50090"/>
    </source>
</evidence>
<sequence length="391" mass="42899">MKLSQAFLFFLITVFGIVTQASPDSRVNGVPFFWRWLVESLTRSFQGKSSFWGGFTDSIDALAGINSSARVAAPTIPTALEIGDLGFSVATLFASRIGAVLVTGDSLLADLTGDAGNTFDGEVSPAEYWISGGVDNDGEETEVADPVGAPSSNNGVRRGAWTAEEDSLLRQCIDKYGEGKWHQVPFRTGLNRCRKSCRLRWLNYLRPDIKRGRLNSDEIDLIIRLHNLLGNRWSLIAGRIPGRTANDIKNYWNTHLSKKQDMSGKNQMGERNPSSSEATPPPQINAIRPQPRSCSNNNGCSHVNGLPEVDLGGITDTDNIVTCNRDEEKDGRVNNVMDGESMWWESLLEENADADHAGDLAAMKTDEAGPSLMSSSSSMFDFEQLFRDWGA</sequence>
<dbReference type="Gene3D" id="1.10.10.60">
    <property type="entry name" value="Homeodomain-like"/>
    <property type="match status" value="2"/>
</dbReference>
<feature type="signal peptide" evidence="9">
    <location>
        <begin position="1"/>
        <end position="21"/>
    </location>
</feature>
<feature type="domain" description="Myb-like" evidence="10">
    <location>
        <begin position="206"/>
        <end position="256"/>
    </location>
</feature>
<dbReference type="InterPro" id="IPR017930">
    <property type="entry name" value="Myb_dom"/>
</dbReference>
<feature type="domain" description="HTH myb-type" evidence="11">
    <location>
        <begin position="153"/>
        <end position="209"/>
    </location>
</feature>
<protein>
    <submittedName>
        <fullName evidence="13">Transcription factor MYB90-like</fullName>
    </submittedName>
</protein>
<dbReference type="PROSITE" id="PS50090">
    <property type="entry name" value="MYB_LIKE"/>
    <property type="match status" value="2"/>
</dbReference>
<dbReference type="InterPro" id="IPR015495">
    <property type="entry name" value="Myb_TF_plants"/>
</dbReference>
<keyword evidence="12" id="KW-1185">Reference proteome</keyword>
<evidence type="ECO:0000259" key="11">
    <source>
        <dbReference type="PROSITE" id="PS51294"/>
    </source>
</evidence>
<keyword evidence="5" id="KW-0010">Activator</keyword>
<keyword evidence="4" id="KW-0238">DNA-binding</keyword>
<keyword evidence="6" id="KW-0804">Transcription</keyword>
<evidence type="ECO:0000256" key="7">
    <source>
        <dbReference type="ARBA" id="ARBA00023242"/>
    </source>
</evidence>
<evidence type="ECO:0000256" key="9">
    <source>
        <dbReference type="SAM" id="SignalP"/>
    </source>
</evidence>
<evidence type="ECO:0000256" key="5">
    <source>
        <dbReference type="ARBA" id="ARBA00023159"/>
    </source>
</evidence>
<evidence type="ECO:0000256" key="2">
    <source>
        <dbReference type="ARBA" id="ARBA00022737"/>
    </source>
</evidence>
<reference evidence="13" key="2">
    <citation type="submission" date="2025-08" db="UniProtKB">
        <authorList>
            <consortium name="RefSeq"/>
        </authorList>
    </citation>
    <scope>IDENTIFICATION</scope>
    <source>
        <tissue evidence="13">Leaf</tissue>
    </source>
</reference>
<evidence type="ECO:0000256" key="8">
    <source>
        <dbReference type="SAM" id="MobiDB-lite"/>
    </source>
</evidence>
<evidence type="ECO:0000313" key="12">
    <source>
        <dbReference type="Proteomes" id="UP000694864"/>
    </source>
</evidence>
<dbReference type="GeneID" id="104789567"/>
<dbReference type="SUPFAM" id="SSF46689">
    <property type="entry name" value="Homeodomain-like"/>
    <property type="match status" value="1"/>
</dbReference>
<feature type="domain" description="HTH myb-type" evidence="11">
    <location>
        <begin position="210"/>
        <end position="260"/>
    </location>
</feature>
<feature type="domain" description="Myb-like" evidence="10">
    <location>
        <begin position="153"/>
        <end position="205"/>
    </location>
</feature>
<reference evidence="12" key="1">
    <citation type="journal article" date="2014" name="Nat. Commun.">
        <title>The emerging biofuel crop Camelina sativa retains a highly undifferentiated hexaploid genome structure.</title>
        <authorList>
            <person name="Kagale S."/>
            <person name="Koh C."/>
            <person name="Nixon J."/>
            <person name="Bollina V."/>
            <person name="Clarke W.E."/>
            <person name="Tuteja R."/>
            <person name="Spillane C."/>
            <person name="Robinson S.J."/>
            <person name="Links M.G."/>
            <person name="Clarke C."/>
            <person name="Higgins E.E."/>
            <person name="Huebert T."/>
            <person name="Sharpe A.G."/>
            <person name="Parkin I.A."/>
        </authorList>
    </citation>
    <scope>NUCLEOTIDE SEQUENCE [LARGE SCALE GENOMIC DNA]</scope>
    <source>
        <strain evidence="12">cv. DH55</strain>
    </source>
</reference>
<keyword evidence="3" id="KW-0805">Transcription regulation</keyword>
<evidence type="ECO:0000256" key="4">
    <source>
        <dbReference type="ARBA" id="ARBA00023125"/>
    </source>
</evidence>
<dbReference type="InterPro" id="IPR001005">
    <property type="entry name" value="SANT/Myb"/>
</dbReference>
<dbReference type="SMART" id="SM00717">
    <property type="entry name" value="SANT"/>
    <property type="match status" value="2"/>
</dbReference>
<keyword evidence="2" id="KW-0677">Repeat</keyword>
<dbReference type="CDD" id="cd00167">
    <property type="entry name" value="SANT"/>
    <property type="match status" value="2"/>
</dbReference>
<feature type="chain" id="PRO_5045431861" evidence="9">
    <location>
        <begin position="22"/>
        <end position="391"/>
    </location>
</feature>
<dbReference type="InterPro" id="IPR009057">
    <property type="entry name" value="Homeodomain-like_sf"/>
</dbReference>